<dbReference type="Proteomes" id="UP001392437">
    <property type="component" value="Unassembled WGS sequence"/>
</dbReference>
<dbReference type="InterPro" id="IPR014710">
    <property type="entry name" value="RmlC-like_jellyroll"/>
</dbReference>
<gene>
    <name evidence="2" type="ORF">PG999_007524</name>
</gene>
<reference evidence="2 3" key="1">
    <citation type="submission" date="2023-01" db="EMBL/GenBank/DDBJ databases">
        <title>Analysis of 21 Apiospora genomes using comparative genomics revels a genus with tremendous synthesis potential of carbohydrate active enzymes and secondary metabolites.</title>
        <authorList>
            <person name="Sorensen T."/>
        </authorList>
    </citation>
    <scope>NUCLEOTIDE SEQUENCE [LARGE SCALE GENOMIC DNA]</scope>
    <source>
        <strain evidence="2 3">CBS 117206</strain>
    </source>
</reference>
<dbReference type="AlphaFoldDB" id="A0AAW0QL94"/>
<evidence type="ECO:0000259" key="1">
    <source>
        <dbReference type="Pfam" id="PF00190"/>
    </source>
</evidence>
<name>A0AAW0QL94_9PEZI</name>
<accession>A0AAW0QL94</accession>
<keyword evidence="3" id="KW-1185">Reference proteome</keyword>
<dbReference type="InterPro" id="IPR011051">
    <property type="entry name" value="RmlC_Cupin_sf"/>
</dbReference>
<proteinExistence type="predicted"/>
<organism evidence="2 3">
    <name type="scientific">Apiospora kogelbergensis</name>
    <dbReference type="NCBI Taxonomy" id="1337665"/>
    <lineage>
        <taxon>Eukaryota</taxon>
        <taxon>Fungi</taxon>
        <taxon>Dikarya</taxon>
        <taxon>Ascomycota</taxon>
        <taxon>Pezizomycotina</taxon>
        <taxon>Sordariomycetes</taxon>
        <taxon>Xylariomycetidae</taxon>
        <taxon>Amphisphaeriales</taxon>
        <taxon>Apiosporaceae</taxon>
        <taxon>Apiospora</taxon>
    </lineage>
</organism>
<evidence type="ECO:0000313" key="3">
    <source>
        <dbReference type="Proteomes" id="UP001392437"/>
    </source>
</evidence>
<dbReference type="PIRSF" id="PIRSF019307">
    <property type="entry name" value="UCP019307"/>
    <property type="match status" value="1"/>
</dbReference>
<dbReference type="Gene3D" id="2.60.120.10">
    <property type="entry name" value="Jelly Rolls"/>
    <property type="match status" value="1"/>
</dbReference>
<dbReference type="InterPro" id="IPR047121">
    <property type="entry name" value="YjiB-like"/>
</dbReference>
<sequence>MASPEATPTPLSALRVTQHQIPAHQRLPNTSLQHKPLLHYHAAFPACTTASGIEAHLRSVGVVDPQWRYTMYGTTHFHSTAHELLCVARGAARLCFGGADNPGRVEARVRGGDVLLVPAGVGHRLLEEEGEEGFEMVGSYPRGCGWDMCYGKQGEEGKVENIRRLGWFERDPIYGDQGPALEV</sequence>
<dbReference type="EMBL" id="JAQQWP010000007">
    <property type="protein sequence ID" value="KAK8109387.1"/>
    <property type="molecule type" value="Genomic_DNA"/>
</dbReference>
<dbReference type="PANTHER" id="PTHR36448">
    <property type="entry name" value="BLR7373 PROTEIN"/>
    <property type="match status" value="1"/>
</dbReference>
<dbReference type="InterPro" id="IPR014500">
    <property type="entry name" value="UCP019307_cupin"/>
</dbReference>
<evidence type="ECO:0000313" key="2">
    <source>
        <dbReference type="EMBL" id="KAK8109387.1"/>
    </source>
</evidence>
<dbReference type="Pfam" id="PF00190">
    <property type="entry name" value="Cupin_1"/>
    <property type="match status" value="1"/>
</dbReference>
<dbReference type="SUPFAM" id="SSF51182">
    <property type="entry name" value="RmlC-like cupins"/>
    <property type="match status" value="1"/>
</dbReference>
<dbReference type="InterPro" id="IPR006045">
    <property type="entry name" value="Cupin_1"/>
</dbReference>
<comment type="caution">
    <text evidence="2">The sequence shown here is derived from an EMBL/GenBank/DDBJ whole genome shotgun (WGS) entry which is preliminary data.</text>
</comment>
<protein>
    <submittedName>
        <fullName evidence="2">Cupin domain-containing protein</fullName>
    </submittedName>
</protein>
<dbReference type="PANTHER" id="PTHR36448:SF3">
    <property type="entry name" value="CUPIN TYPE-2 DOMAIN-CONTAINING PROTEIN"/>
    <property type="match status" value="1"/>
</dbReference>
<dbReference type="CDD" id="cd02219">
    <property type="entry name" value="cupin_YjlB-like"/>
    <property type="match status" value="1"/>
</dbReference>
<feature type="domain" description="Cupin type-1" evidence="1">
    <location>
        <begin position="76"/>
        <end position="137"/>
    </location>
</feature>